<keyword evidence="2" id="KW-1185">Reference proteome</keyword>
<accession>A0A1E3NLU0</accession>
<evidence type="ECO:0000313" key="1">
    <source>
        <dbReference type="EMBL" id="ODQ47104.1"/>
    </source>
</evidence>
<sequence>MKRTRSYNEFYHDDHHGGQYALKFRIQKLVEEREAQILQLKEEYFQILDDLETFYADQSQQLCSWLWSHTQSRIEFISKKVEERIKEEHNCGGVRLEHKKVCL</sequence>
<gene>
    <name evidence="1" type="ORF">PICMEDRAFT_107063</name>
</gene>
<protein>
    <submittedName>
        <fullName evidence="1">Uncharacterized protein</fullName>
    </submittedName>
</protein>
<organism evidence="1 2">
    <name type="scientific">Pichia membranifaciens NRRL Y-2026</name>
    <dbReference type="NCBI Taxonomy" id="763406"/>
    <lineage>
        <taxon>Eukaryota</taxon>
        <taxon>Fungi</taxon>
        <taxon>Dikarya</taxon>
        <taxon>Ascomycota</taxon>
        <taxon>Saccharomycotina</taxon>
        <taxon>Pichiomycetes</taxon>
        <taxon>Pichiales</taxon>
        <taxon>Pichiaceae</taxon>
        <taxon>Pichia</taxon>
    </lineage>
</organism>
<dbReference type="EMBL" id="KV454002">
    <property type="protein sequence ID" value="ODQ47104.1"/>
    <property type="molecule type" value="Genomic_DNA"/>
</dbReference>
<dbReference type="Proteomes" id="UP000094455">
    <property type="component" value="Unassembled WGS sequence"/>
</dbReference>
<reference evidence="1 2" key="1">
    <citation type="journal article" date="2016" name="Proc. Natl. Acad. Sci. U.S.A.">
        <title>Comparative genomics of biotechnologically important yeasts.</title>
        <authorList>
            <person name="Riley R."/>
            <person name="Haridas S."/>
            <person name="Wolfe K.H."/>
            <person name="Lopes M.R."/>
            <person name="Hittinger C.T."/>
            <person name="Goeker M."/>
            <person name="Salamov A.A."/>
            <person name="Wisecaver J.H."/>
            <person name="Long T.M."/>
            <person name="Calvey C.H."/>
            <person name="Aerts A.L."/>
            <person name="Barry K.W."/>
            <person name="Choi C."/>
            <person name="Clum A."/>
            <person name="Coughlan A.Y."/>
            <person name="Deshpande S."/>
            <person name="Douglass A.P."/>
            <person name="Hanson S.J."/>
            <person name="Klenk H.-P."/>
            <person name="LaButti K.M."/>
            <person name="Lapidus A."/>
            <person name="Lindquist E.A."/>
            <person name="Lipzen A.M."/>
            <person name="Meier-Kolthoff J.P."/>
            <person name="Ohm R.A."/>
            <person name="Otillar R.P."/>
            <person name="Pangilinan J.L."/>
            <person name="Peng Y."/>
            <person name="Rokas A."/>
            <person name="Rosa C.A."/>
            <person name="Scheuner C."/>
            <person name="Sibirny A.A."/>
            <person name="Slot J.C."/>
            <person name="Stielow J.B."/>
            <person name="Sun H."/>
            <person name="Kurtzman C.P."/>
            <person name="Blackwell M."/>
            <person name="Grigoriev I.V."/>
            <person name="Jeffries T.W."/>
        </authorList>
    </citation>
    <scope>NUCLEOTIDE SEQUENCE [LARGE SCALE GENOMIC DNA]</scope>
    <source>
        <strain evidence="1 2">NRRL Y-2026</strain>
    </source>
</reference>
<name>A0A1E3NLU0_9ASCO</name>
<dbReference type="RefSeq" id="XP_019018217.1">
    <property type="nucleotide sequence ID" value="XM_019159709.1"/>
</dbReference>
<dbReference type="GeneID" id="30176396"/>
<proteinExistence type="predicted"/>
<dbReference type="AlphaFoldDB" id="A0A1E3NLU0"/>
<evidence type="ECO:0000313" key="2">
    <source>
        <dbReference type="Proteomes" id="UP000094455"/>
    </source>
</evidence>